<reference evidence="3 4" key="1">
    <citation type="submission" date="2023-12" db="EMBL/GenBank/DDBJ databases">
        <title>Micromonospora sp. nov., isolated from Atacama Desert.</title>
        <authorList>
            <person name="Carro L."/>
            <person name="Golinska P."/>
            <person name="Klenk H.-P."/>
            <person name="Goodfellow M."/>
        </authorList>
    </citation>
    <scope>NUCLEOTIDE SEQUENCE [LARGE SCALE GENOMIC DNA]</scope>
    <source>
        <strain evidence="3 4">4G53</strain>
    </source>
</reference>
<dbReference type="PANTHER" id="PTHR43540:SF7">
    <property type="entry name" value="ISOCHORISMATASE FAMILY PROTEIN YECD"/>
    <property type="match status" value="1"/>
</dbReference>
<feature type="domain" description="Isochorismatase-like" evidence="2">
    <location>
        <begin position="21"/>
        <end position="203"/>
    </location>
</feature>
<dbReference type="RefSeq" id="WP_322440931.1">
    <property type="nucleotide sequence ID" value="NZ_JAXOTQ010000017.1"/>
</dbReference>
<dbReference type="InterPro" id="IPR036380">
    <property type="entry name" value="Isochorismatase-like_sf"/>
</dbReference>
<dbReference type="InterPro" id="IPR000868">
    <property type="entry name" value="Isochorismatase-like_dom"/>
</dbReference>
<dbReference type="SUPFAM" id="SSF52499">
    <property type="entry name" value="Isochorismatase-like hydrolases"/>
    <property type="match status" value="1"/>
</dbReference>
<dbReference type="Proteomes" id="UP001290101">
    <property type="component" value="Unassembled WGS sequence"/>
</dbReference>
<evidence type="ECO:0000256" key="1">
    <source>
        <dbReference type="ARBA" id="ARBA00022801"/>
    </source>
</evidence>
<sequence>MSHGQVVPGRQDEELLDPTRTAVVVFDLLEHYRAAAQEAGVIGPVRRLVDRCRSRGAMVAWARADHRADGADFARTLADVDNQHRPFGADNPRPVRPPHGSGSPMYRTLAELGQRPEDYDIPKHRWSAFHGTHLEPSLRARGVDTVLLVGGSTHVGIASTVYAARDMDYQVVVVRDGLTGRQPQRDFFVEHVFPRVCRVRTVDQVLTAMDRARSATN</sequence>
<name>A0ABU5JEN6_9ACTN</name>
<organism evidence="3 4">
    <name type="scientific">Micromonospora sicca</name>
    <dbReference type="NCBI Taxonomy" id="2202420"/>
    <lineage>
        <taxon>Bacteria</taxon>
        <taxon>Bacillati</taxon>
        <taxon>Actinomycetota</taxon>
        <taxon>Actinomycetes</taxon>
        <taxon>Micromonosporales</taxon>
        <taxon>Micromonosporaceae</taxon>
        <taxon>Micromonospora</taxon>
    </lineage>
</organism>
<keyword evidence="4" id="KW-1185">Reference proteome</keyword>
<proteinExistence type="predicted"/>
<gene>
    <name evidence="3" type="ORF">U2F25_15545</name>
</gene>
<dbReference type="EMBL" id="JAXOTQ010000017">
    <property type="protein sequence ID" value="MDZ5490864.1"/>
    <property type="molecule type" value="Genomic_DNA"/>
</dbReference>
<protein>
    <submittedName>
        <fullName evidence="3">Isochorismatase family protein</fullName>
    </submittedName>
</protein>
<dbReference type="Pfam" id="PF00857">
    <property type="entry name" value="Isochorismatase"/>
    <property type="match status" value="1"/>
</dbReference>
<dbReference type="PANTHER" id="PTHR43540">
    <property type="entry name" value="PEROXYUREIDOACRYLATE/UREIDOACRYLATE AMIDOHYDROLASE-RELATED"/>
    <property type="match status" value="1"/>
</dbReference>
<evidence type="ECO:0000259" key="2">
    <source>
        <dbReference type="Pfam" id="PF00857"/>
    </source>
</evidence>
<accession>A0ABU5JEN6</accession>
<dbReference type="CDD" id="cd00431">
    <property type="entry name" value="cysteine_hydrolases"/>
    <property type="match status" value="1"/>
</dbReference>
<keyword evidence="1" id="KW-0378">Hydrolase</keyword>
<evidence type="ECO:0000313" key="4">
    <source>
        <dbReference type="Proteomes" id="UP001290101"/>
    </source>
</evidence>
<dbReference type="InterPro" id="IPR050272">
    <property type="entry name" value="Isochorismatase-like_hydrls"/>
</dbReference>
<comment type="caution">
    <text evidence="3">The sequence shown here is derived from an EMBL/GenBank/DDBJ whole genome shotgun (WGS) entry which is preliminary data.</text>
</comment>
<evidence type="ECO:0000313" key="3">
    <source>
        <dbReference type="EMBL" id="MDZ5490864.1"/>
    </source>
</evidence>
<dbReference type="Gene3D" id="3.40.50.850">
    <property type="entry name" value="Isochorismatase-like"/>
    <property type="match status" value="1"/>
</dbReference>